<dbReference type="GeneID" id="64636108"/>
<feature type="compositionally biased region" description="Polar residues" evidence="1">
    <location>
        <begin position="227"/>
        <end position="236"/>
    </location>
</feature>
<evidence type="ECO:0000313" key="4">
    <source>
        <dbReference type="Proteomes" id="UP000807769"/>
    </source>
</evidence>
<sequence length="245" mass="27764">MKFFSQSFLYDDPWSIVSLAFFLRYPNPYAAHVISCDVIDRHQTESGSLLTTRLILKRGALPRWAPQGIISRAESWVIEESEVDPFGKFVRCRTKNLDHVKVMQVEETQLFEQNGDGYVSLILHRRVALTAVPSSRTVQTTEAYITSKFGWGMTKRIESHGLARFKAHVQRSRQGVSLILDLIRQARLQPMALGSYITHLHSERSFASSDTPASSHSPDNAGHTPEEYSSPTTENTWLGKIWGSR</sequence>
<evidence type="ECO:0000256" key="1">
    <source>
        <dbReference type="SAM" id="MobiDB-lite"/>
    </source>
</evidence>
<feature type="domain" description="PRELI/MSF1" evidence="2">
    <location>
        <begin position="1"/>
        <end position="188"/>
    </location>
</feature>
<feature type="compositionally biased region" description="Polar residues" evidence="1">
    <location>
        <begin position="207"/>
        <end position="218"/>
    </location>
</feature>
<feature type="region of interest" description="Disordered" evidence="1">
    <location>
        <begin position="207"/>
        <end position="245"/>
    </location>
</feature>
<dbReference type="InterPro" id="IPR037365">
    <property type="entry name" value="Slowmo/Ups"/>
</dbReference>
<organism evidence="3 4">
    <name type="scientific">Suillus subaureus</name>
    <dbReference type="NCBI Taxonomy" id="48587"/>
    <lineage>
        <taxon>Eukaryota</taxon>
        <taxon>Fungi</taxon>
        <taxon>Dikarya</taxon>
        <taxon>Basidiomycota</taxon>
        <taxon>Agaricomycotina</taxon>
        <taxon>Agaricomycetes</taxon>
        <taxon>Agaricomycetidae</taxon>
        <taxon>Boletales</taxon>
        <taxon>Suillineae</taxon>
        <taxon>Suillaceae</taxon>
        <taxon>Suillus</taxon>
    </lineage>
</organism>
<accession>A0A9P7JJQ4</accession>
<dbReference type="EMBL" id="JABBWG010000002">
    <property type="protein sequence ID" value="KAG1826257.1"/>
    <property type="molecule type" value="Genomic_DNA"/>
</dbReference>
<dbReference type="InterPro" id="IPR006797">
    <property type="entry name" value="PRELI/MSF1_dom"/>
</dbReference>
<proteinExistence type="predicted"/>
<dbReference type="PANTHER" id="PTHR11158">
    <property type="entry name" value="MSF1/PX19 RELATED"/>
    <property type="match status" value="1"/>
</dbReference>
<keyword evidence="4" id="KW-1185">Reference proteome</keyword>
<dbReference type="GO" id="GO:0005758">
    <property type="term" value="C:mitochondrial intermembrane space"/>
    <property type="evidence" value="ECO:0007669"/>
    <property type="project" value="InterPro"/>
</dbReference>
<name>A0A9P7JJQ4_9AGAM</name>
<protein>
    <submittedName>
        <fullName evidence="3">PRELI-like family-domain-containing protein</fullName>
    </submittedName>
</protein>
<reference evidence="3" key="1">
    <citation type="journal article" date="2020" name="New Phytol.">
        <title>Comparative genomics reveals dynamic genome evolution in host specialist ectomycorrhizal fungi.</title>
        <authorList>
            <person name="Lofgren L.A."/>
            <person name="Nguyen N.H."/>
            <person name="Vilgalys R."/>
            <person name="Ruytinx J."/>
            <person name="Liao H.L."/>
            <person name="Branco S."/>
            <person name="Kuo A."/>
            <person name="LaButti K."/>
            <person name="Lipzen A."/>
            <person name="Andreopoulos W."/>
            <person name="Pangilinan J."/>
            <person name="Riley R."/>
            <person name="Hundley H."/>
            <person name="Na H."/>
            <person name="Barry K."/>
            <person name="Grigoriev I.V."/>
            <person name="Stajich J.E."/>
            <person name="Kennedy P.G."/>
        </authorList>
    </citation>
    <scope>NUCLEOTIDE SEQUENCE</scope>
    <source>
        <strain evidence="3">MN1</strain>
    </source>
</reference>
<comment type="caution">
    <text evidence="3">The sequence shown here is derived from an EMBL/GenBank/DDBJ whole genome shotgun (WGS) entry which is preliminary data.</text>
</comment>
<dbReference type="Pfam" id="PF04707">
    <property type="entry name" value="PRELI"/>
    <property type="match status" value="1"/>
</dbReference>
<gene>
    <name evidence="3" type="ORF">BJ212DRAFT_1573619</name>
</gene>
<dbReference type="OrthoDB" id="341300at2759"/>
<dbReference type="PROSITE" id="PS50904">
    <property type="entry name" value="PRELI_MSF1"/>
    <property type="match status" value="1"/>
</dbReference>
<evidence type="ECO:0000259" key="2">
    <source>
        <dbReference type="PROSITE" id="PS50904"/>
    </source>
</evidence>
<evidence type="ECO:0000313" key="3">
    <source>
        <dbReference type="EMBL" id="KAG1826257.1"/>
    </source>
</evidence>
<dbReference type="AlphaFoldDB" id="A0A9P7JJQ4"/>
<dbReference type="RefSeq" id="XP_041199510.1">
    <property type="nucleotide sequence ID" value="XM_041342092.1"/>
</dbReference>
<dbReference type="Proteomes" id="UP000807769">
    <property type="component" value="Unassembled WGS sequence"/>
</dbReference>